<organism evidence="1">
    <name type="scientific">Microviridae sp. ctOkR17</name>
    <dbReference type="NCBI Taxonomy" id="2824996"/>
    <lineage>
        <taxon>Viruses</taxon>
        <taxon>Monodnaviria</taxon>
        <taxon>Sangervirae</taxon>
        <taxon>Phixviricota</taxon>
        <taxon>Malgrandaviricetes</taxon>
        <taxon>Petitvirales</taxon>
        <taxon>Microviridae</taxon>
    </lineage>
</organism>
<evidence type="ECO:0000313" key="1">
    <source>
        <dbReference type="EMBL" id="DAF93332.1"/>
    </source>
</evidence>
<name>A0A8S5UFY2_9VIRU</name>
<sequence length="88" mass="11196">MKKKMKKIVKYRYGAQEFNTFRELKWHMYLNMQKNTKDNAYQIWNDEILKEYEFNKQERRLLCRTIYDYEKINLEKWNNRQTKLFNNG</sequence>
<reference evidence="1" key="1">
    <citation type="journal article" date="2021" name="Proc. Natl. Acad. Sci. U.S.A.">
        <title>A Catalog of Tens of Thousands of Viruses from Human Metagenomes Reveals Hidden Associations with Chronic Diseases.</title>
        <authorList>
            <person name="Tisza M.J."/>
            <person name="Buck C.B."/>
        </authorList>
    </citation>
    <scope>NUCLEOTIDE SEQUENCE</scope>
    <source>
        <strain evidence="1">CtOkR17</strain>
    </source>
</reference>
<dbReference type="EMBL" id="BK016083">
    <property type="protein sequence ID" value="DAF93332.1"/>
    <property type="molecule type" value="Genomic_DNA"/>
</dbReference>
<protein>
    <submittedName>
        <fullName evidence="1">Uncharacterized protein</fullName>
    </submittedName>
</protein>
<accession>A0A8S5UFY2</accession>
<proteinExistence type="predicted"/>